<sequence length="402" mass="44502">MKKKITTLAAAALATFAVSAVYAQQGKHTAQSIDALKINQIQVLGTHNSYARPVDPKLLALADPIVEKMMGQLTKNSSKEQAAAFKEYHPNGMKLSEGLNYNHPSFDVQLDAGIRSLEIDIYYDPTGNRFNHPAAYRALAAKGITNLLPFDSTGLDKPGFKVLHMADFDFRTHYTTLKAALMALKDWSDKHPDHLPISIMVEAKDKGIPMFPQSAEVLPFTAAAFDELDEEVASIIGRDKLITPDDVRGSYPTLKEAVTAQNWPTVKAARGKFIFLLLPSTAGMDMNTPYAQNRPNLEKRMMFVQSTAKDSFAAFFLLDNAIVRQQDIRQYVKEGYMVRTRSDIETYEAKVNDYSRAKAAFESGAQIISTDFFRPGNAYGTSYFVKLPGGGEVRANPVNAVK</sequence>
<evidence type="ECO:0008006" key="4">
    <source>
        <dbReference type="Google" id="ProtNLM"/>
    </source>
</evidence>
<dbReference type="Pfam" id="PF16670">
    <property type="entry name" value="PI-PLC-C1"/>
    <property type="match status" value="1"/>
</dbReference>
<dbReference type="GO" id="GO:0006629">
    <property type="term" value="P:lipid metabolic process"/>
    <property type="evidence" value="ECO:0007669"/>
    <property type="project" value="InterPro"/>
</dbReference>
<dbReference type="EMBL" id="JABAHZ010000010">
    <property type="protein sequence ID" value="NLR82486.1"/>
    <property type="molecule type" value="Genomic_DNA"/>
</dbReference>
<proteinExistence type="predicted"/>
<gene>
    <name evidence="2" type="ORF">HGH91_27970</name>
</gene>
<protein>
    <recommendedName>
        <fullName evidence="4">Phosphoinositide phospholipase C, Ca2+-dependent</fullName>
    </recommendedName>
</protein>
<dbReference type="InterPro" id="IPR032075">
    <property type="entry name" value="PI-PLC-C1"/>
</dbReference>
<dbReference type="InterPro" id="IPR017946">
    <property type="entry name" value="PLC-like_Pdiesterase_TIM-brl"/>
</dbReference>
<reference evidence="2 3" key="1">
    <citation type="submission" date="2020-04" db="EMBL/GenBank/DDBJ databases">
        <authorList>
            <person name="Yin C."/>
        </authorList>
    </citation>
    <scope>NUCLEOTIDE SEQUENCE [LARGE SCALE GENOMIC DNA]</scope>
    <source>
        <strain evidence="2 3">Ak56</strain>
    </source>
</reference>
<comment type="caution">
    <text evidence="2">The sequence shown here is derived from an EMBL/GenBank/DDBJ whole genome shotgun (WGS) entry which is preliminary data.</text>
</comment>
<dbReference type="Proteomes" id="UP000552864">
    <property type="component" value="Unassembled WGS sequence"/>
</dbReference>
<feature type="chain" id="PRO_5032847741" description="Phosphoinositide phospholipase C, Ca2+-dependent" evidence="1">
    <location>
        <begin position="24"/>
        <end position="402"/>
    </location>
</feature>
<dbReference type="SUPFAM" id="SSF51695">
    <property type="entry name" value="PLC-like phosphodiesterases"/>
    <property type="match status" value="1"/>
</dbReference>
<feature type="signal peptide" evidence="1">
    <location>
        <begin position="1"/>
        <end position="23"/>
    </location>
</feature>
<keyword evidence="1" id="KW-0732">Signal</keyword>
<evidence type="ECO:0000313" key="3">
    <source>
        <dbReference type="Proteomes" id="UP000552864"/>
    </source>
</evidence>
<organism evidence="2 3">
    <name type="scientific">Chitinophaga eiseniae</name>
    <dbReference type="NCBI Taxonomy" id="634771"/>
    <lineage>
        <taxon>Bacteria</taxon>
        <taxon>Pseudomonadati</taxon>
        <taxon>Bacteroidota</taxon>
        <taxon>Chitinophagia</taxon>
        <taxon>Chitinophagales</taxon>
        <taxon>Chitinophagaceae</taxon>
        <taxon>Chitinophaga</taxon>
    </lineage>
</organism>
<dbReference type="Gene3D" id="3.20.20.190">
    <property type="entry name" value="Phosphatidylinositol (PI) phosphodiesterase"/>
    <property type="match status" value="1"/>
</dbReference>
<dbReference type="AlphaFoldDB" id="A0A847SW27"/>
<dbReference type="RefSeq" id="WP_168742557.1">
    <property type="nucleotide sequence ID" value="NZ_JABAHZ010000010.1"/>
</dbReference>
<dbReference type="GO" id="GO:0008081">
    <property type="term" value="F:phosphoric diester hydrolase activity"/>
    <property type="evidence" value="ECO:0007669"/>
    <property type="project" value="InterPro"/>
</dbReference>
<evidence type="ECO:0000313" key="2">
    <source>
        <dbReference type="EMBL" id="NLR82486.1"/>
    </source>
</evidence>
<keyword evidence="3" id="KW-1185">Reference proteome</keyword>
<dbReference type="CDD" id="cd08589">
    <property type="entry name" value="PI-PLCc_SaPLC1_like"/>
    <property type="match status" value="1"/>
</dbReference>
<name>A0A847SW27_9BACT</name>
<accession>A0A847SW27</accession>
<evidence type="ECO:0000256" key="1">
    <source>
        <dbReference type="SAM" id="SignalP"/>
    </source>
</evidence>